<dbReference type="EMBL" id="BAAATR010000074">
    <property type="protein sequence ID" value="GAA2280277.1"/>
    <property type="molecule type" value="Genomic_DNA"/>
</dbReference>
<reference evidence="2" key="1">
    <citation type="journal article" date="2019" name="Int. J. Syst. Evol. Microbiol.">
        <title>The Global Catalogue of Microorganisms (GCM) 10K type strain sequencing project: providing services to taxonomists for standard genome sequencing and annotation.</title>
        <authorList>
            <consortium name="The Broad Institute Genomics Platform"/>
            <consortium name="The Broad Institute Genome Sequencing Center for Infectious Disease"/>
            <person name="Wu L."/>
            <person name="Ma J."/>
        </authorList>
    </citation>
    <scope>NUCLEOTIDE SEQUENCE [LARGE SCALE GENOMIC DNA]</scope>
    <source>
        <strain evidence="2">JCM 7356</strain>
    </source>
</reference>
<evidence type="ECO:0000313" key="1">
    <source>
        <dbReference type="EMBL" id="GAA2280277.1"/>
    </source>
</evidence>
<accession>A0ABP5S0X7</accession>
<evidence type="ECO:0000313" key="2">
    <source>
        <dbReference type="Proteomes" id="UP001500305"/>
    </source>
</evidence>
<keyword evidence="2" id="KW-1185">Reference proteome</keyword>
<organism evidence="1 2">
    <name type="scientific">Kitasatospora cystarginea</name>
    <dbReference type="NCBI Taxonomy" id="58350"/>
    <lineage>
        <taxon>Bacteria</taxon>
        <taxon>Bacillati</taxon>
        <taxon>Actinomycetota</taxon>
        <taxon>Actinomycetes</taxon>
        <taxon>Kitasatosporales</taxon>
        <taxon>Streptomycetaceae</taxon>
        <taxon>Kitasatospora</taxon>
    </lineage>
</organism>
<proteinExistence type="predicted"/>
<name>A0ABP5S0X7_9ACTN</name>
<sequence>MAPSVGEGTQLGLVVQFADDQQALAALEKQALGEVAAGPPRSGSAGSAGLALPVQRMGDPAVVSWSMVRSARVSRTRGR</sequence>
<comment type="caution">
    <text evidence="1">The sequence shown here is derived from an EMBL/GenBank/DDBJ whole genome shotgun (WGS) entry which is preliminary data.</text>
</comment>
<dbReference type="Proteomes" id="UP001500305">
    <property type="component" value="Unassembled WGS sequence"/>
</dbReference>
<gene>
    <name evidence="1" type="ORF">GCM10010430_77840</name>
</gene>
<protein>
    <submittedName>
        <fullName evidence="1">Uncharacterized protein</fullName>
    </submittedName>
</protein>
<dbReference type="RefSeq" id="WP_344641286.1">
    <property type="nucleotide sequence ID" value="NZ_BAAATR010000074.1"/>
</dbReference>